<evidence type="ECO:0000256" key="1">
    <source>
        <dbReference type="SAM" id="MobiDB-lite"/>
    </source>
</evidence>
<name>A0A2J6QWV2_HYAVF</name>
<dbReference type="OrthoDB" id="5409353at2759"/>
<accession>A0A2J6QWV2</accession>
<protein>
    <recommendedName>
        <fullName evidence="4">DUF7728 domain-containing protein</fullName>
    </recommendedName>
</protein>
<keyword evidence="3" id="KW-0732">Signal</keyword>
<feature type="compositionally biased region" description="Basic residues" evidence="1">
    <location>
        <begin position="246"/>
        <end position="256"/>
    </location>
</feature>
<feature type="chain" id="PRO_5014359913" description="DUF7728 domain-containing protein" evidence="3">
    <location>
        <begin position="19"/>
        <end position="370"/>
    </location>
</feature>
<feature type="domain" description="DUF7728" evidence="4">
    <location>
        <begin position="45"/>
        <end position="193"/>
    </location>
</feature>
<feature type="transmembrane region" description="Helical" evidence="2">
    <location>
        <begin position="287"/>
        <end position="316"/>
    </location>
</feature>
<dbReference type="PANTHER" id="PTHR40622:SF1">
    <property type="match status" value="1"/>
</dbReference>
<evidence type="ECO:0000256" key="2">
    <source>
        <dbReference type="SAM" id="Phobius"/>
    </source>
</evidence>
<reference evidence="5 6" key="1">
    <citation type="submission" date="2016-04" db="EMBL/GenBank/DDBJ databases">
        <title>A degradative enzymes factory behind the ericoid mycorrhizal symbiosis.</title>
        <authorList>
            <consortium name="DOE Joint Genome Institute"/>
            <person name="Martino E."/>
            <person name="Morin E."/>
            <person name="Grelet G."/>
            <person name="Kuo A."/>
            <person name="Kohler A."/>
            <person name="Daghino S."/>
            <person name="Barry K."/>
            <person name="Choi C."/>
            <person name="Cichocki N."/>
            <person name="Clum A."/>
            <person name="Copeland A."/>
            <person name="Hainaut M."/>
            <person name="Haridas S."/>
            <person name="Labutti K."/>
            <person name="Lindquist E."/>
            <person name="Lipzen A."/>
            <person name="Khouja H.-R."/>
            <person name="Murat C."/>
            <person name="Ohm R."/>
            <person name="Olson A."/>
            <person name="Spatafora J."/>
            <person name="Veneault-Fourrey C."/>
            <person name="Henrissat B."/>
            <person name="Grigoriev I."/>
            <person name="Martin F."/>
            <person name="Perotto S."/>
        </authorList>
    </citation>
    <scope>NUCLEOTIDE SEQUENCE [LARGE SCALE GENOMIC DNA]</scope>
    <source>
        <strain evidence="5 6">F</strain>
    </source>
</reference>
<keyword evidence="6" id="KW-1185">Reference proteome</keyword>
<keyword evidence="2" id="KW-0812">Transmembrane</keyword>
<evidence type="ECO:0000313" key="5">
    <source>
        <dbReference type="EMBL" id="PMD30723.1"/>
    </source>
</evidence>
<dbReference type="AlphaFoldDB" id="A0A2J6QWV2"/>
<dbReference type="Pfam" id="PF24854">
    <property type="entry name" value="DUF7728"/>
    <property type="match status" value="1"/>
</dbReference>
<dbReference type="Proteomes" id="UP000235786">
    <property type="component" value="Unassembled WGS sequence"/>
</dbReference>
<evidence type="ECO:0000256" key="3">
    <source>
        <dbReference type="SAM" id="SignalP"/>
    </source>
</evidence>
<proteinExistence type="predicted"/>
<feature type="signal peptide" evidence="3">
    <location>
        <begin position="1"/>
        <end position="18"/>
    </location>
</feature>
<feature type="region of interest" description="Disordered" evidence="1">
    <location>
        <begin position="240"/>
        <end position="270"/>
    </location>
</feature>
<dbReference type="EMBL" id="KZ613965">
    <property type="protein sequence ID" value="PMD30723.1"/>
    <property type="molecule type" value="Genomic_DNA"/>
</dbReference>
<dbReference type="PANTHER" id="PTHR40622">
    <property type="match status" value="1"/>
</dbReference>
<dbReference type="InterPro" id="IPR056145">
    <property type="entry name" value="DUF7728"/>
</dbReference>
<organism evidence="5 6">
    <name type="scientific">Hyaloscypha variabilis (strain UAMH 11265 / GT02V1 / F)</name>
    <name type="common">Meliniomyces variabilis</name>
    <dbReference type="NCBI Taxonomy" id="1149755"/>
    <lineage>
        <taxon>Eukaryota</taxon>
        <taxon>Fungi</taxon>
        <taxon>Dikarya</taxon>
        <taxon>Ascomycota</taxon>
        <taxon>Pezizomycotina</taxon>
        <taxon>Leotiomycetes</taxon>
        <taxon>Helotiales</taxon>
        <taxon>Hyaloscyphaceae</taxon>
        <taxon>Hyaloscypha</taxon>
        <taxon>Hyaloscypha variabilis</taxon>
    </lineage>
</organism>
<keyword evidence="2" id="KW-0472">Membrane</keyword>
<evidence type="ECO:0000259" key="4">
    <source>
        <dbReference type="Pfam" id="PF24854"/>
    </source>
</evidence>
<keyword evidence="2" id="KW-1133">Transmembrane helix</keyword>
<gene>
    <name evidence="5" type="ORF">L207DRAFT_519823</name>
</gene>
<sequence length="370" mass="41158">MRFTQLGVVAALAVAADAFLLPPEISAADTDIINTLPFEDAVAVDGRVMEINCPGCPVINAIEDKMHPTQVDSVLKLDFRLVHDEFDRLYLNNLQIYPMNPSAKNFLEPLTATQMVKNDDNTWEYSSTPKLGYAITVGRPMVSSKDQLELVSIHVEILEVADVYLPSMPTVDLQLLETPSHKLMIGDASINQSVKQVQPEHDECTTILCKWRAIVADRLSKLKGCGSKKASPGPSIQIIPQPHEGHGHHGRPHSHGKHPDGPHRPYRHHRHRHGGITRFLKGIVMHVVIPVLIGVMVGITASLLGMIVGHIAIFVWRLLFRRNTPRQQYTKVQQEEAAVDDVVDETKAFMAHQGPPPMYEEAVIIEKVSE</sequence>
<evidence type="ECO:0000313" key="6">
    <source>
        <dbReference type="Proteomes" id="UP000235786"/>
    </source>
</evidence>